<proteinExistence type="predicted"/>
<organism evidence="1 2">
    <name type="scientific">Fusarium flagelliforme</name>
    <dbReference type="NCBI Taxonomy" id="2675880"/>
    <lineage>
        <taxon>Eukaryota</taxon>
        <taxon>Fungi</taxon>
        <taxon>Dikarya</taxon>
        <taxon>Ascomycota</taxon>
        <taxon>Pezizomycotina</taxon>
        <taxon>Sordariomycetes</taxon>
        <taxon>Hypocreomycetidae</taxon>
        <taxon>Hypocreales</taxon>
        <taxon>Nectriaceae</taxon>
        <taxon>Fusarium</taxon>
        <taxon>Fusarium incarnatum-equiseti species complex</taxon>
    </lineage>
</organism>
<name>A0A395MC97_9HYPO</name>
<evidence type="ECO:0000313" key="1">
    <source>
        <dbReference type="EMBL" id="RFN45485.1"/>
    </source>
</evidence>
<gene>
    <name evidence="1" type="ORF">FIE12Z_10247</name>
</gene>
<dbReference type="AlphaFoldDB" id="A0A395MC97"/>
<protein>
    <submittedName>
        <fullName evidence="1">F-box domain protein</fullName>
    </submittedName>
</protein>
<evidence type="ECO:0000313" key="2">
    <source>
        <dbReference type="Proteomes" id="UP000265631"/>
    </source>
</evidence>
<accession>A0A395MC97</accession>
<reference evidence="1 2" key="1">
    <citation type="journal article" date="2018" name="PLoS Pathog.">
        <title>Evolution of structural diversity of trichothecenes, a family of toxins produced by plant pathogenic and entomopathogenic fungi.</title>
        <authorList>
            <person name="Proctor R.H."/>
            <person name="McCormick S.P."/>
            <person name="Kim H.S."/>
            <person name="Cardoza R.E."/>
            <person name="Stanley A.M."/>
            <person name="Lindo L."/>
            <person name="Kelly A."/>
            <person name="Brown D.W."/>
            <person name="Lee T."/>
            <person name="Vaughan M.M."/>
            <person name="Alexander N.J."/>
            <person name="Busman M."/>
            <person name="Gutierrez S."/>
        </authorList>
    </citation>
    <scope>NUCLEOTIDE SEQUENCE [LARGE SCALE GENOMIC DNA]</scope>
    <source>
        <strain evidence="1 2">NRRL 13405</strain>
    </source>
</reference>
<dbReference type="STRING" id="2594813.A0A395MC97"/>
<dbReference type="EMBL" id="PXXK01000350">
    <property type="protein sequence ID" value="RFN45485.1"/>
    <property type="molecule type" value="Genomic_DNA"/>
</dbReference>
<sequence>MSRLENLPVEIVDRIFSQLCHHCNNKYPETPTSDHGRDNEALFQLTRTSRTCRSIALPFLFHSFYHYQEVTYIFKMFNWHQDFTQCTRALVLPFSSTCSDIPLVRGTAERLSLADPKAVDFVDLKPFDFAAISNHPSAEASLALTLCSKVKRLQITLDTLDRNRASFKDTFHLFKRISGQRGTPAVLQSLKHLEVRTGFEPTDGIVASGIPLLLELSPRLEVLILRDRGGFKPRCVEKCFFADRVRPALESLVEIQMIGWDLTRRNTDNLVLGEFLNATKRLKRFKYLSSVKNADFPSDWELGLLHHEYPPRHLINMLLRVQSSLQHLTLDFGERGLTLCSTSLHLEGIIIDCQINAGAVTAVYGPNRIVSTMKLVDDVERDLTNHRFRIEEAFMGSSVVVKYRFWVKDKVEEWW</sequence>
<comment type="caution">
    <text evidence="1">The sequence shown here is derived from an EMBL/GenBank/DDBJ whole genome shotgun (WGS) entry which is preliminary data.</text>
</comment>
<keyword evidence="2" id="KW-1185">Reference proteome</keyword>
<dbReference type="Proteomes" id="UP000265631">
    <property type="component" value="Unassembled WGS sequence"/>
</dbReference>